<dbReference type="EC" id="3.1.1.-" evidence="3"/>
<sequence length="584" mass="63180">MGLLGAAQHYFAAFAVLSTLSAAEIAPGVTLPGYGSFSGTTVSHTLTKKPLPATVNAWLGIDYASQPVGESRFAPVGSPAEFSGWKNASAYGYACIQDPSELSYPQDEACLSMNVFRPQGISLDEKLPVLIWIHGGGFVAGSARSFDGASFVSNSKEPVVVVTFNYRVSQPKPFPAKTLPTQQLQVNSLGFLPTPVFERLGLLNLGLLDQELLFKFVQQYISVFGGNPDRVTIGGRSAGAHSVGIHLFHNYNKTSGPSPLFSQAILQSGSVTARAFPDASYPLYQTQFAQFLPLVGCGNVTSASDSAILSCLRAAPISSIQFASTLLFNESSYAITWPFQPTRGGPLLEQAGSASGINGQFYQIPTITTNVRDEAKYYTTGDLETNEQFLAFVNNLIPGLTSADLADLEALYPDPTGDVNGTYSPYAHSYNSTQYDRLSAALTDYMYACAGQETAIRMSGAGVPVHKLHFVVNNTFPDWKGVPHTADTKYTWAEPDGNSGVQYPEVGKLLHSYFADFVALGDPNAGNRTGVPKWPKYVDNNEEGFPGLQLRIEPFGNSRVEGDAIRRTQCEWWRDEARASRLQK</sequence>
<protein>
    <recommendedName>
        <fullName evidence="3">Carboxylic ester hydrolase</fullName>
        <ecNumber evidence="3">3.1.1.-</ecNumber>
    </recommendedName>
</protein>
<keyword evidence="2 3" id="KW-0378">Hydrolase</keyword>
<comment type="caution">
    <text evidence="5">The sequence shown here is derived from an EMBL/GenBank/DDBJ whole genome shotgun (WGS) entry which is preliminary data.</text>
</comment>
<evidence type="ECO:0000256" key="1">
    <source>
        <dbReference type="ARBA" id="ARBA00005964"/>
    </source>
</evidence>
<dbReference type="Gene3D" id="3.40.50.1820">
    <property type="entry name" value="alpha/beta hydrolase"/>
    <property type="match status" value="1"/>
</dbReference>
<evidence type="ECO:0000313" key="6">
    <source>
        <dbReference type="Proteomes" id="UP001521116"/>
    </source>
</evidence>
<dbReference type="EMBL" id="JAJVDC020000276">
    <property type="protein sequence ID" value="KAL1616181.1"/>
    <property type="molecule type" value="Genomic_DNA"/>
</dbReference>
<keyword evidence="3" id="KW-0732">Signal</keyword>
<gene>
    <name evidence="5" type="ORF">SLS56_011505</name>
</gene>
<comment type="similarity">
    <text evidence="1 3">Belongs to the type-B carboxylesterase/lipase family.</text>
</comment>
<feature type="chain" id="PRO_5044982842" description="Carboxylic ester hydrolase" evidence="3">
    <location>
        <begin position="24"/>
        <end position="584"/>
    </location>
</feature>
<feature type="domain" description="Carboxylesterase type B" evidence="4">
    <location>
        <begin position="186"/>
        <end position="543"/>
    </location>
</feature>
<feature type="domain" description="Carboxylesterase type B" evidence="4">
    <location>
        <begin position="32"/>
        <end position="168"/>
    </location>
</feature>
<reference evidence="5 6" key="1">
    <citation type="submission" date="2024-02" db="EMBL/GenBank/DDBJ databases">
        <title>De novo assembly and annotation of 12 fungi associated with fruit tree decline syndrome in Ontario, Canada.</title>
        <authorList>
            <person name="Sulman M."/>
            <person name="Ellouze W."/>
            <person name="Ilyukhin E."/>
        </authorList>
    </citation>
    <scope>NUCLEOTIDE SEQUENCE [LARGE SCALE GENOMIC DNA]</scope>
    <source>
        <strain evidence="5 6">M1-105</strain>
    </source>
</reference>
<evidence type="ECO:0000256" key="2">
    <source>
        <dbReference type="ARBA" id="ARBA00022801"/>
    </source>
</evidence>
<dbReference type="InterPro" id="IPR029058">
    <property type="entry name" value="AB_hydrolase_fold"/>
</dbReference>
<organism evidence="5 6">
    <name type="scientific">Neofusicoccum ribis</name>
    <dbReference type="NCBI Taxonomy" id="45134"/>
    <lineage>
        <taxon>Eukaryota</taxon>
        <taxon>Fungi</taxon>
        <taxon>Dikarya</taxon>
        <taxon>Ascomycota</taxon>
        <taxon>Pezizomycotina</taxon>
        <taxon>Dothideomycetes</taxon>
        <taxon>Dothideomycetes incertae sedis</taxon>
        <taxon>Botryosphaeriales</taxon>
        <taxon>Botryosphaeriaceae</taxon>
        <taxon>Neofusicoccum</taxon>
    </lineage>
</organism>
<dbReference type="SUPFAM" id="SSF53474">
    <property type="entry name" value="alpha/beta-Hydrolases"/>
    <property type="match status" value="1"/>
</dbReference>
<name>A0ABR3SCV0_9PEZI</name>
<evidence type="ECO:0000259" key="4">
    <source>
        <dbReference type="Pfam" id="PF00135"/>
    </source>
</evidence>
<dbReference type="InterPro" id="IPR019826">
    <property type="entry name" value="Carboxylesterase_B_AS"/>
</dbReference>
<evidence type="ECO:0000313" key="5">
    <source>
        <dbReference type="EMBL" id="KAL1616181.1"/>
    </source>
</evidence>
<dbReference type="PROSITE" id="PS00122">
    <property type="entry name" value="CARBOXYLESTERASE_B_1"/>
    <property type="match status" value="1"/>
</dbReference>
<accession>A0ABR3SCV0</accession>
<dbReference type="PANTHER" id="PTHR11559">
    <property type="entry name" value="CARBOXYLESTERASE"/>
    <property type="match status" value="1"/>
</dbReference>
<dbReference type="InterPro" id="IPR002018">
    <property type="entry name" value="CarbesteraseB"/>
</dbReference>
<dbReference type="Pfam" id="PF00135">
    <property type="entry name" value="COesterase"/>
    <property type="match status" value="2"/>
</dbReference>
<keyword evidence="6" id="KW-1185">Reference proteome</keyword>
<proteinExistence type="inferred from homology"/>
<dbReference type="InterPro" id="IPR050309">
    <property type="entry name" value="Type-B_Carboxylest/Lipase"/>
</dbReference>
<dbReference type="Proteomes" id="UP001521116">
    <property type="component" value="Unassembled WGS sequence"/>
</dbReference>
<feature type="signal peptide" evidence="3">
    <location>
        <begin position="1"/>
        <end position="23"/>
    </location>
</feature>
<evidence type="ECO:0000256" key="3">
    <source>
        <dbReference type="RuleBase" id="RU361235"/>
    </source>
</evidence>